<evidence type="ECO:0000313" key="2">
    <source>
        <dbReference type="EMBL" id="KAF0686815.1"/>
    </source>
</evidence>
<dbReference type="OrthoDB" id="64267at2759"/>
<accession>A0A485LIV2</accession>
<protein>
    <submittedName>
        <fullName evidence="3">Aste57867_21412 protein</fullName>
    </submittedName>
</protein>
<reference evidence="3 4" key="1">
    <citation type="submission" date="2019-03" db="EMBL/GenBank/DDBJ databases">
        <authorList>
            <person name="Gaulin E."/>
            <person name="Dumas B."/>
        </authorList>
    </citation>
    <scope>NUCLEOTIDE SEQUENCE [LARGE SCALE GENOMIC DNA]</scope>
    <source>
        <strain evidence="3">CBS 568.67</strain>
    </source>
</reference>
<keyword evidence="4" id="KW-1185">Reference proteome</keyword>
<feature type="region of interest" description="Disordered" evidence="1">
    <location>
        <begin position="69"/>
        <end position="113"/>
    </location>
</feature>
<dbReference type="Proteomes" id="UP000332933">
    <property type="component" value="Unassembled WGS sequence"/>
</dbReference>
<feature type="compositionally biased region" description="Polar residues" evidence="1">
    <location>
        <begin position="83"/>
        <end position="113"/>
    </location>
</feature>
<dbReference type="EMBL" id="CAADRA010006999">
    <property type="protein sequence ID" value="VFT98083.1"/>
    <property type="molecule type" value="Genomic_DNA"/>
</dbReference>
<gene>
    <name evidence="3" type="primary">Aste57867_21412</name>
    <name evidence="2" type="ORF">As57867_021343</name>
    <name evidence="3" type="ORF">ASTE57867_21412</name>
</gene>
<reference evidence="2" key="2">
    <citation type="submission" date="2019-06" db="EMBL/GenBank/DDBJ databases">
        <title>Genomics analysis of Aphanomyces spp. identifies a new class of oomycete effector associated with host adaptation.</title>
        <authorList>
            <person name="Gaulin E."/>
        </authorList>
    </citation>
    <scope>NUCLEOTIDE SEQUENCE</scope>
    <source>
        <strain evidence="2">CBS 578.67</strain>
    </source>
</reference>
<dbReference type="EMBL" id="VJMH01006973">
    <property type="protein sequence ID" value="KAF0686815.1"/>
    <property type="molecule type" value="Genomic_DNA"/>
</dbReference>
<dbReference type="AlphaFoldDB" id="A0A485LIV2"/>
<proteinExistence type="predicted"/>
<organism evidence="3 4">
    <name type="scientific">Aphanomyces stellatus</name>
    <dbReference type="NCBI Taxonomy" id="120398"/>
    <lineage>
        <taxon>Eukaryota</taxon>
        <taxon>Sar</taxon>
        <taxon>Stramenopiles</taxon>
        <taxon>Oomycota</taxon>
        <taxon>Saprolegniomycetes</taxon>
        <taxon>Saprolegniales</taxon>
        <taxon>Verrucalvaceae</taxon>
        <taxon>Aphanomyces</taxon>
    </lineage>
</organism>
<evidence type="ECO:0000313" key="3">
    <source>
        <dbReference type="EMBL" id="VFT98083.1"/>
    </source>
</evidence>
<sequence>MKPPQPPAAASHPLVHLLQDNLRKENSRLARLAATREGGARRRLETRFEIERSRERRLVELVKEDHEAMVRSKMKKSRETGTIAPSNQENRGGRTNSQQGAAKQMTSASTSRVRNTAVQDAAFQAYLAEKLETAPRPRAIKSRHDDALTAENIEAHTAKSERYLLAEKCHLLKQLHTVLTKQQMRMLDDDQMTVRSSVSSFRSLPPVAQNYNYVPFATIQR</sequence>
<name>A0A485LIV2_9STRA</name>
<evidence type="ECO:0000313" key="4">
    <source>
        <dbReference type="Proteomes" id="UP000332933"/>
    </source>
</evidence>
<evidence type="ECO:0000256" key="1">
    <source>
        <dbReference type="SAM" id="MobiDB-lite"/>
    </source>
</evidence>